<gene>
    <name evidence="3" type="ORF">SYNTR_1216</name>
</gene>
<keyword evidence="4" id="KW-1185">Reference proteome</keyword>
<dbReference type="AlphaFoldDB" id="A0A6I6DC18"/>
<dbReference type="RefSeq" id="WP_197079037.1">
    <property type="nucleotide sequence ID" value="NZ_CP046457.1"/>
</dbReference>
<feature type="transmembrane region" description="Helical" evidence="1">
    <location>
        <begin position="6"/>
        <end position="30"/>
    </location>
</feature>
<feature type="domain" description="SMODS-associated and fused to various effectors" evidence="2">
    <location>
        <begin position="103"/>
        <end position="164"/>
    </location>
</feature>
<protein>
    <recommendedName>
        <fullName evidence="2">SMODS-associated and fused to various effectors domain-containing protein</fullName>
    </recommendedName>
</protein>
<evidence type="ECO:0000256" key="1">
    <source>
        <dbReference type="SAM" id="Phobius"/>
    </source>
</evidence>
<name>A0A6I6DC18_9FIRM</name>
<dbReference type="Pfam" id="PF18145">
    <property type="entry name" value="SAVED"/>
    <property type="match status" value="1"/>
</dbReference>
<evidence type="ECO:0000259" key="2">
    <source>
        <dbReference type="Pfam" id="PF18145"/>
    </source>
</evidence>
<accession>A0A6I6DC18</accession>
<evidence type="ECO:0000313" key="3">
    <source>
        <dbReference type="EMBL" id="QGT99809.1"/>
    </source>
</evidence>
<dbReference type="Proteomes" id="UP000426444">
    <property type="component" value="Chromosome"/>
</dbReference>
<dbReference type="EMBL" id="CP046457">
    <property type="protein sequence ID" value="QGT99809.1"/>
    <property type="molecule type" value="Genomic_DNA"/>
</dbReference>
<evidence type="ECO:0000313" key="4">
    <source>
        <dbReference type="Proteomes" id="UP000426444"/>
    </source>
</evidence>
<dbReference type="NCBIfam" id="NF033611">
    <property type="entry name" value="SAVED"/>
    <property type="match status" value="1"/>
</dbReference>
<dbReference type="KEGG" id="salq:SYNTR_1216"/>
<keyword evidence="1" id="KW-1133">Transmembrane helix</keyword>
<keyword evidence="1" id="KW-0812">Transmembrane</keyword>
<reference evidence="4" key="1">
    <citation type="journal article" date="2019" name="Microbiology">
        <title>Complete Genome Sequence of an Uncultured Bacterium of the Candidate Phylum Bipolaricaulota.</title>
        <authorList>
            <person name="Kadnikov V.V."/>
            <person name="Mardanov A.V."/>
            <person name="Beletsky A.V."/>
            <person name="Frank Y.A."/>
            <person name="Karnachuk O.V."/>
            <person name="Ravin N.V."/>
        </authorList>
    </citation>
    <scope>NUCLEOTIDE SEQUENCE [LARGE SCALE GENOMIC DNA]</scope>
</reference>
<sequence>MPYLDIVSYIGSITSIIAFIPVLYALWLLITVTKKRKQELERIRREPGQRPVFLIVDALVDQDIQAQVENYIANQPEFEQFKRNGTIPKDMIIYYSHNYEINNSNIDKIVKDIRKSKSQIQKKGVDKIHLFMAGPIMLAAVIGAELSNMTSTLIYQNTPNKGYECWGPMQRPN</sequence>
<keyword evidence="1" id="KW-0472">Membrane</keyword>
<dbReference type="InterPro" id="IPR040836">
    <property type="entry name" value="SAVED"/>
</dbReference>
<proteinExistence type="predicted"/>
<organism evidence="3 4">
    <name type="scientific">Candidatus Syntrophocurvum alkaliphilum</name>
    <dbReference type="NCBI Taxonomy" id="2293317"/>
    <lineage>
        <taxon>Bacteria</taxon>
        <taxon>Bacillati</taxon>
        <taxon>Bacillota</taxon>
        <taxon>Clostridia</taxon>
        <taxon>Eubacteriales</taxon>
        <taxon>Syntrophomonadaceae</taxon>
        <taxon>Candidatus Syntrophocurvum</taxon>
    </lineage>
</organism>